<feature type="transmembrane region" description="Helical" evidence="15">
    <location>
        <begin position="469"/>
        <end position="493"/>
    </location>
</feature>
<evidence type="ECO:0000256" key="14">
    <source>
        <dbReference type="SAM" id="MobiDB-lite"/>
    </source>
</evidence>
<evidence type="ECO:0000256" key="8">
    <source>
        <dbReference type="ARBA" id="ARBA00022692"/>
    </source>
</evidence>
<dbReference type="GO" id="GO:0016020">
    <property type="term" value="C:membrane"/>
    <property type="evidence" value="ECO:0007669"/>
    <property type="project" value="InterPro"/>
</dbReference>
<dbReference type="PROSITE" id="PS50850">
    <property type="entry name" value="MFS"/>
    <property type="match status" value="1"/>
</dbReference>
<organism evidence="17 18">
    <name type="scientific">Salarias fasciatus</name>
    <name type="common">Jewelled blenny</name>
    <name type="synonym">Blennius fasciatus</name>
    <dbReference type="NCBI Taxonomy" id="181472"/>
    <lineage>
        <taxon>Eukaryota</taxon>
        <taxon>Metazoa</taxon>
        <taxon>Chordata</taxon>
        <taxon>Craniata</taxon>
        <taxon>Vertebrata</taxon>
        <taxon>Euteleostomi</taxon>
        <taxon>Actinopterygii</taxon>
        <taxon>Neopterygii</taxon>
        <taxon>Teleostei</taxon>
        <taxon>Neoteleostei</taxon>
        <taxon>Acanthomorphata</taxon>
        <taxon>Ovalentaria</taxon>
        <taxon>Blenniimorphae</taxon>
        <taxon>Blenniiformes</taxon>
        <taxon>Blennioidei</taxon>
        <taxon>Blenniidae</taxon>
        <taxon>Salariinae</taxon>
        <taxon>Salarias</taxon>
    </lineage>
</organism>
<reference evidence="17" key="3">
    <citation type="submission" date="2025-09" db="UniProtKB">
        <authorList>
            <consortium name="Ensembl"/>
        </authorList>
    </citation>
    <scope>IDENTIFICATION</scope>
</reference>
<comment type="function">
    <text evidence="11">Facilitative glucose transporter required for the development of the cardiovascular system.</text>
</comment>
<keyword evidence="6" id="KW-0963">Cytoplasm</keyword>
<feature type="transmembrane region" description="Helical" evidence="15">
    <location>
        <begin position="24"/>
        <end position="46"/>
    </location>
</feature>
<evidence type="ECO:0000256" key="6">
    <source>
        <dbReference type="ARBA" id="ARBA00022490"/>
    </source>
</evidence>
<evidence type="ECO:0000256" key="3">
    <source>
        <dbReference type="ARBA" id="ARBA00004556"/>
    </source>
</evidence>
<comment type="catalytic activity">
    <reaction evidence="1">
        <text>D-glucose(out) = D-glucose(in)</text>
        <dbReference type="Rhea" id="RHEA:60376"/>
        <dbReference type="ChEBI" id="CHEBI:4167"/>
    </reaction>
</comment>
<keyword evidence="8 15" id="KW-0812">Transmembrane</keyword>
<evidence type="ECO:0000256" key="12">
    <source>
        <dbReference type="ARBA" id="ARBA00039240"/>
    </source>
</evidence>
<dbReference type="GO" id="GO:1904659">
    <property type="term" value="P:D-glucose transmembrane transport"/>
    <property type="evidence" value="ECO:0007669"/>
    <property type="project" value="TreeGrafter"/>
</dbReference>
<sequence length="564" mass="58514">MTPGSVCAGRPAALTLSLSPGGPVVPLAAAASALGGLVFGYELGIVSGALLQLRRELGLSCGQQEALVSALLLGALLASAVGGWLIDRHGRRNAILLGNGLVLGGSAALLGGSYPALLAGRGTVGFAVCLSSMSCCIYVSETVASERRGVLVTLYEAGVTVGVLAAYAVNYLLSESAGGWRWMFGMAVVPAGLQLVPIWFLPSSPSSAQNPQSQRELLSAVEPEEPDDWSVCSSSRTGRVGLGVLRLCQSRDNMRTRTVLGLGLVLFQQFTGQPNILFYASTVFRSVGFRSDASAVLASVGLGSVKVAATLTAMLFSDRVGRRPLLIGGCSVMAVCLLALGLLGGRSPADVPAPCGALGGNDTRSAVGNLTGPGSVLDQGQTPLRSGSQDVQQGPWDGSGESPPDWTVLLCMMAAVSAFAVGFGPMTWLLLSEIFPAEVRGRAFAFTNCFNWAAHLLVTSTFLNAMDAIGLSGVFLVYGLTATAATLFFYFLLPETRGKSLESIDQELRLNRCVWKHTPVCTPPPDTLLCVCVCVCSWWSAGSTTAGSAGASVVTRTLPHSTRG</sequence>
<evidence type="ECO:0000256" key="4">
    <source>
        <dbReference type="ARBA" id="ARBA00007004"/>
    </source>
</evidence>
<proteinExistence type="inferred from homology"/>
<evidence type="ECO:0000313" key="17">
    <source>
        <dbReference type="Ensembl" id="ENSSFAP00005044021.1"/>
    </source>
</evidence>
<evidence type="ECO:0000256" key="9">
    <source>
        <dbReference type="ARBA" id="ARBA00022989"/>
    </source>
</evidence>
<comment type="similarity">
    <text evidence="4">Belongs to the major facilitator superfamily. Sugar transporter (TC 2.A.1.1) family. Glucose transporter subfamily.</text>
</comment>
<feature type="transmembrane region" description="Helical" evidence="15">
    <location>
        <begin position="151"/>
        <end position="173"/>
    </location>
</feature>
<keyword evidence="5" id="KW-0813">Transport</keyword>
<feature type="transmembrane region" description="Helical" evidence="15">
    <location>
        <begin position="406"/>
        <end position="431"/>
    </location>
</feature>
<feature type="transmembrane region" description="Helical" evidence="15">
    <location>
        <begin position="66"/>
        <end position="86"/>
    </location>
</feature>
<evidence type="ECO:0000256" key="1">
    <source>
        <dbReference type="ARBA" id="ARBA00000618"/>
    </source>
</evidence>
<dbReference type="GO" id="GO:0012505">
    <property type="term" value="C:endomembrane system"/>
    <property type="evidence" value="ECO:0007669"/>
    <property type="project" value="UniProtKB-SubCell"/>
</dbReference>
<feature type="region of interest" description="Disordered" evidence="14">
    <location>
        <begin position="378"/>
        <end position="400"/>
    </location>
</feature>
<accession>A0A672IQ96</accession>
<comment type="subcellular location">
    <subcellularLocation>
        <location evidence="3">Cytoplasm</location>
        <location evidence="3">Perinuclear region</location>
    </subcellularLocation>
    <subcellularLocation>
        <location evidence="2">Endomembrane system</location>
        <topology evidence="2">Multi-pass membrane protein</topology>
    </subcellularLocation>
</comment>
<keyword evidence="10 15" id="KW-0472">Membrane</keyword>
<dbReference type="PROSITE" id="PS00216">
    <property type="entry name" value="SUGAR_TRANSPORT_1"/>
    <property type="match status" value="1"/>
</dbReference>
<reference evidence="17" key="2">
    <citation type="submission" date="2025-08" db="UniProtKB">
        <authorList>
            <consortium name="Ensembl"/>
        </authorList>
    </citation>
    <scope>IDENTIFICATION</scope>
</reference>
<feature type="transmembrane region" description="Helical" evidence="15">
    <location>
        <begin position="293"/>
        <end position="316"/>
    </location>
</feature>
<dbReference type="OMA" id="GCYRIPV"/>
<evidence type="ECO:0000256" key="15">
    <source>
        <dbReference type="SAM" id="Phobius"/>
    </source>
</evidence>
<dbReference type="InterPro" id="IPR005829">
    <property type="entry name" value="Sugar_transporter_CS"/>
</dbReference>
<evidence type="ECO:0000256" key="7">
    <source>
        <dbReference type="ARBA" id="ARBA00022597"/>
    </source>
</evidence>
<dbReference type="GO" id="GO:0055056">
    <property type="term" value="F:D-glucose transmembrane transporter activity"/>
    <property type="evidence" value="ECO:0007669"/>
    <property type="project" value="TreeGrafter"/>
</dbReference>
<feature type="transmembrane region" description="Helical" evidence="15">
    <location>
        <begin position="179"/>
        <end position="201"/>
    </location>
</feature>
<dbReference type="PANTHER" id="PTHR48023">
    <property type="entry name" value="D-XYLOSE-PROTON SYMPORTER-LIKE 2"/>
    <property type="match status" value="1"/>
</dbReference>
<dbReference type="InterPro" id="IPR003663">
    <property type="entry name" value="Sugar/inositol_transpt"/>
</dbReference>
<feature type="compositionally biased region" description="Polar residues" evidence="14">
    <location>
        <begin position="378"/>
        <end position="392"/>
    </location>
</feature>
<feature type="transmembrane region" description="Helical" evidence="15">
    <location>
        <begin position="118"/>
        <end position="139"/>
    </location>
</feature>
<evidence type="ECO:0000256" key="5">
    <source>
        <dbReference type="ARBA" id="ARBA00022448"/>
    </source>
</evidence>
<dbReference type="InterPro" id="IPR020846">
    <property type="entry name" value="MFS_dom"/>
</dbReference>
<dbReference type="InterPro" id="IPR036259">
    <property type="entry name" value="MFS_trans_sf"/>
</dbReference>
<dbReference type="InParanoid" id="A0A672IQ96"/>
<evidence type="ECO:0000259" key="16">
    <source>
        <dbReference type="PROSITE" id="PS50850"/>
    </source>
</evidence>
<dbReference type="InterPro" id="IPR050820">
    <property type="entry name" value="MFS_Sugar_Transporter"/>
</dbReference>
<dbReference type="AlphaFoldDB" id="A0A672IQ96"/>
<dbReference type="Ensembl" id="ENSSFAT00005045577.1">
    <property type="protein sequence ID" value="ENSSFAP00005044021.1"/>
    <property type="gene ID" value="ENSSFAG00005021684.1"/>
</dbReference>
<dbReference type="Gene3D" id="1.20.1250.20">
    <property type="entry name" value="MFS general substrate transporter like domains"/>
    <property type="match status" value="3"/>
</dbReference>
<dbReference type="InterPro" id="IPR005828">
    <property type="entry name" value="MFS_sugar_transport-like"/>
</dbReference>
<evidence type="ECO:0000313" key="18">
    <source>
        <dbReference type="Proteomes" id="UP000472267"/>
    </source>
</evidence>
<dbReference type="FunCoup" id="A0A672IQ96">
    <property type="interactions" value="1"/>
</dbReference>
<feature type="transmembrane region" description="Helical" evidence="15">
    <location>
        <begin position="443"/>
        <end position="463"/>
    </location>
</feature>
<feature type="domain" description="Major facilitator superfamily (MFS) profile" evidence="16">
    <location>
        <begin position="28"/>
        <end position="497"/>
    </location>
</feature>
<keyword evidence="9 15" id="KW-1133">Transmembrane helix</keyword>
<protein>
    <recommendedName>
        <fullName evidence="12">Solute carrier family 2, facilitated glucose transporter member 10</fullName>
    </recommendedName>
    <alternativeName>
        <fullName evidence="13">Glucose transporter type 10</fullName>
    </alternativeName>
</protein>
<evidence type="ECO:0000256" key="13">
    <source>
        <dbReference type="ARBA" id="ARBA00042909"/>
    </source>
</evidence>
<name>A0A672IQ96_SALFA</name>
<evidence type="ECO:0000256" key="10">
    <source>
        <dbReference type="ARBA" id="ARBA00023136"/>
    </source>
</evidence>
<dbReference type="PANTHER" id="PTHR48023:SF7">
    <property type="entry name" value="SOLUTE CARRIER FAMILY 2, FACILITATED GLUCOSE TRANSPORTER MEMBER 10"/>
    <property type="match status" value="1"/>
</dbReference>
<dbReference type="Pfam" id="PF00083">
    <property type="entry name" value="Sugar_tr"/>
    <property type="match status" value="2"/>
</dbReference>
<dbReference type="GO" id="GO:0072359">
    <property type="term" value="P:circulatory system development"/>
    <property type="evidence" value="ECO:0007669"/>
    <property type="project" value="TreeGrafter"/>
</dbReference>
<reference evidence="17" key="1">
    <citation type="submission" date="2019-06" db="EMBL/GenBank/DDBJ databases">
        <authorList>
            <consortium name="Wellcome Sanger Institute Data Sharing"/>
        </authorList>
    </citation>
    <scope>NUCLEOTIDE SEQUENCE [LARGE SCALE GENOMIC DNA]</scope>
</reference>
<gene>
    <name evidence="17" type="primary">slc2a10</name>
</gene>
<feature type="transmembrane region" description="Helical" evidence="15">
    <location>
        <begin position="325"/>
        <end position="344"/>
    </location>
</feature>
<evidence type="ECO:0000256" key="2">
    <source>
        <dbReference type="ARBA" id="ARBA00004127"/>
    </source>
</evidence>
<feature type="transmembrane region" description="Helical" evidence="15">
    <location>
        <begin position="259"/>
        <end position="281"/>
    </location>
</feature>
<dbReference type="PRINTS" id="PR00171">
    <property type="entry name" value="SUGRTRNSPORT"/>
</dbReference>
<dbReference type="GO" id="GO:0048471">
    <property type="term" value="C:perinuclear region of cytoplasm"/>
    <property type="evidence" value="ECO:0007669"/>
    <property type="project" value="UniProtKB-SubCell"/>
</dbReference>
<keyword evidence="18" id="KW-1185">Reference proteome</keyword>
<evidence type="ECO:0000256" key="11">
    <source>
        <dbReference type="ARBA" id="ARBA00037777"/>
    </source>
</evidence>
<keyword evidence="7" id="KW-0762">Sugar transport</keyword>
<dbReference type="SUPFAM" id="SSF103473">
    <property type="entry name" value="MFS general substrate transporter"/>
    <property type="match status" value="1"/>
</dbReference>
<dbReference type="Proteomes" id="UP000472267">
    <property type="component" value="Chromosome 5"/>
</dbReference>